<gene>
    <name evidence="2" type="ORF">SCLAR_v1c01020</name>
</gene>
<accession>A0A1Y0KZ52</accession>
<dbReference type="EMBL" id="CP024870">
    <property type="protein sequence ID" value="ATX70437.1"/>
    <property type="molecule type" value="Genomic_DNA"/>
</dbReference>
<keyword evidence="1" id="KW-0812">Transmembrane</keyword>
<dbReference type="Proteomes" id="UP000231179">
    <property type="component" value="Chromosome"/>
</dbReference>
<evidence type="ECO:0000256" key="1">
    <source>
        <dbReference type="SAM" id="Phobius"/>
    </source>
</evidence>
<dbReference type="AlphaFoldDB" id="A0A1Y0KZ52"/>
<evidence type="ECO:0000313" key="3">
    <source>
        <dbReference type="Proteomes" id="UP000231179"/>
    </source>
</evidence>
<name>A0A1Y0KZ52_9MOLU</name>
<feature type="transmembrane region" description="Helical" evidence="1">
    <location>
        <begin position="6"/>
        <end position="27"/>
    </location>
</feature>
<keyword evidence="3" id="KW-1185">Reference proteome</keyword>
<organism evidence="2 3">
    <name type="scientific">Spiroplasma clarkii</name>
    <dbReference type="NCBI Taxonomy" id="2139"/>
    <lineage>
        <taxon>Bacteria</taxon>
        <taxon>Bacillati</taxon>
        <taxon>Mycoplasmatota</taxon>
        <taxon>Mollicutes</taxon>
        <taxon>Entomoplasmatales</taxon>
        <taxon>Spiroplasmataceae</taxon>
        <taxon>Spiroplasma</taxon>
    </lineage>
</organism>
<proteinExistence type="predicted"/>
<protein>
    <submittedName>
        <fullName evidence="2">Uncharacterized protein</fullName>
    </submittedName>
</protein>
<sequence length="75" mass="8733">MIIWLTIVGTILFILGLILFIFVQTRWKQKVNEQKSNNFEVAKDQKWVYTKIFLNTIAALLIISGIVLAFSKLYI</sequence>
<evidence type="ECO:0000313" key="2">
    <source>
        <dbReference type="EMBL" id="ATX70437.1"/>
    </source>
</evidence>
<dbReference type="KEGG" id="scla:SCLARK_00216"/>
<keyword evidence="1" id="KW-0472">Membrane</keyword>
<reference evidence="2 3" key="1">
    <citation type="submission" date="2017-11" db="EMBL/GenBank/DDBJ databases">
        <title>Complete genome sequence of Spiroplasma clarkii CN-5 (DSM 19994).</title>
        <authorList>
            <person name="Tsai Y.-M."/>
            <person name="Chang A."/>
            <person name="Lo W.-S."/>
            <person name="Kuo C.-H."/>
        </authorList>
    </citation>
    <scope>NUCLEOTIDE SEQUENCE [LARGE SCALE GENOMIC DNA]</scope>
    <source>
        <strain evidence="2 3">CN-5</strain>
    </source>
</reference>
<feature type="transmembrane region" description="Helical" evidence="1">
    <location>
        <begin position="48"/>
        <end position="70"/>
    </location>
</feature>
<keyword evidence="1" id="KW-1133">Transmembrane helix</keyword>